<keyword evidence="4" id="KW-0966">Cell projection</keyword>
<gene>
    <name evidence="4" type="ORF">DFP88_102181</name>
</gene>
<dbReference type="GO" id="GO:0048027">
    <property type="term" value="F:mRNA 5'-UTR binding"/>
    <property type="evidence" value="ECO:0007669"/>
    <property type="project" value="InterPro"/>
</dbReference>
<evidence type="ECO:0000256" key="3">
    <source>
        <dbReference type="ARBA" id="ARBA00022884"/>
    </source>
</evidence>
<dbReference type="RefSeq" id="WP_110813487.1">
    <property type="nucleotide sequence ID" value="NZ_QJTE01000002.1"/>
</dbReference>
<dbReference type="OrthoDB" id="8561314at2"/>
<dbReference type="EMBL" id="QJTE01000002">
    <property type="protein sequence ID" value="PYE84383.1"/>
    <property type="molecule type" value="Genomic_DNA"/>
</dbReference>
<evidence type="ECO:0000313" key="4">
    <source>
        <dbReference type="EMBL" id="PYE84383.1"/>
    </source>
</evidence>
<keyword evidence="3" id="KW-0694">RNA-binding</keyword>
<evidence type="ECO:0000313" key="5">
    <source>
        <dbReference type="Proteomes" id="UP000248311"/>
    </source>
</evidence>
<keyword evidence="2" id="KW-1005">Bacterial flagellum biogenesis</keyword>
<reference evidence="4 5" key="1">
    <citation type="submission" date="2018-06" db="EMBL/GenBank/DDBJ databases">
        <title>Genomic Encyclopedia of Type Strains, Phase III (KMG-III): the genomes of soil and plant-associated and newly described type strains.</title>
        <authorList>
            <person name="Whitman W."/>
        </authorList>
    </citation>
    <scope>NUCLEOTIDE SEQUENCE [LARGE SCALE GENOMIC DNA]</scope>
    <source>
        <strain evidence="4 5">CECT 9025</strain>
    </source>
</reference>
<protein>
    <submittedName>
        <fullName evidence="4">Flagellar protein FlbT</fullName>
    </submittedName>
</protein>
<evidence type="ECO:0000256" key="2">
    <source>
        <dbReference type="ARBA" id="ARBA00022795"/>
    </source>
</evidence>
<keyword evidence="5" id="KW-1185">Reference proteome</keyword>
<dbReference type="GO" id="GO:0044781">
    <property type="term" value="P:bacterial-type flagellum organization"/>
    <property type="evidence" value="ECO:0007669"/>
    <property type="project" value="UniProtKB-KW"/>
</dbReference>
<dbReference type="Proteomes" id="UP000248311">
    <property type="component" value="Unassembled WGS sequence"/>
</dbReference>
<proteinExistence type="predicted"/>
<name>A0A318SRS3_9RHOB</name>
<accession>A0A318SRS3</accession>
<dbReference type="GO" id="GO:1902209">
    <property type="term" value="P:negative regulation of bacterial-type flagellum assembly"/>
    <property type="evidence" value="ECO:0007669"/>
    <property type="project" value="InterPro"/>
</dbReference>
<dbReference type="AlphaFoldDB" id="A0A318SRS3"/>
<dbReference type="GO" id="GO:0006402">
    <property type="term" value="P:mRNA catabolic process"/>
    <property type="evidence" value="ECO:0007669"/>
    <property type="project" value="InterPro"/>
</dbReference>
<dbReference type="Pfam" id="PF07378">
    <property type="entry name" value="FlbT"/>
    <property type="match status" value="1"/>
</dbReference>
<keyword evidence="4" id="KW-0282">Flagellum</keyword>
<sequence>MALKLTLKPNERIIVNGCALRNSGRRHVMIVESQADVVRGQDLLDAEAAATPAAQVYFLVQTALTRSDLREALAPAIRDRLATLSATSFASAHRGDLMEAATFIAMGDFYKALRALRPMMREEAAALPQAEDSAA</sequence>
<keyword evidence="1" id="KW-0678">Repressor</keyword>
<keyword evidence="4" id="KW-0969">Cilium</keyword>
<dbReference type="InterPro" id="IPR009967">
    <property type="entry name" value="Flagellum_FlbT"/>
</dbReference>
<organism evidence="4 5">
    <name type="scientific">Pseudoroseicyclus aestuarii</name>
    <dbReference type="NCBI Taxonomy" id="1795041"/>
    <lineage>
        <taxon>Bacteria</taxon>
        <taxon>Pseudomonadati</taxon>
        <taxon>Pseudomonadota</taxon>
        <taxon>Alphaproteobacteria</taxon>
        <taxon>Rhodobacterales</taxon>
        <taxon>Paracoccaceae</taxon>
        <taxon>Pseudoroseicyclus</taxon>
    </lineage>
</organism>
<evidence type="ECO:0000256" key="1">
    <source>
        <dbReference type="ARBA" id="ARBA00022491"/>
    </source>
</evidence>
<comment type="caution">
    <text evidence="4">The sequence shown here is derived from an EMBL/GenBank/DDBJ whole genome shotgun (WGS) entry which is preliminary data.</text>
</comment>